<name>A0AAV3PGP5_LITER</name>
<gene>
    <name evidence="1" type="ORF">LIER_09673</name>
</gene>
<protein>
    <submittedName>
        <fullName evidence="1">Uncharacterized protein</fullName>
    </submittedName>
</protein>
<organism evidence="1 2">
    <name type="scientific">Lithospermum erythrorhizon</name>
    <name type="common">Purple gromwell</name>
    <name type="synonym">Lithospermum officinale var. erythrorhizon</name>
    <dbReference type="NCBI Taxonomy" id="34254"/>
    <lineage>
        <taxon>Eukaryota</taxon>
        <taxon>Viridiplantae</taxon>
        <taxon>Streptophyta</taxon>
        <taxon>Embryophyta</taxon>
        <taxon>Tracheophyta</taxon>
        <taxon>Spermatophyta</taxon>
        <taxon>Magnoliopsida</taxon>
        <taxon>eudicotyledons</taxon>
        <taxon>Gunneridae</taxon>
        <taxon>Pentapetalae</taxon>
        <taxon>asterids</taxon>
        <taxon>lamiids</taxon>
        <taxon>Boraginales</taxon>
        <taxon>Boraginaceae</taxon>
        <taxon>Boraginoideae</taxon>
        <taxon>Lithospermeae</taxon>
        <taxon>Lithospermum</taxon>
    </lineage>
</organism>
<dbReference type="AlphaFoldDB" id="A0AAV3PGP5"/>
<reference evidence="1 2" key="1">
    <citation type="submission" date="2024-01" db="EMBL/GenBank/DDBJ databases">
        <title>The complete chloroplast genome sequence of Lithospermum erythrorhizon: insights into the phylogenetic relationship among Boraginaceae species and the maternal lineages of purple gromwells.</title>
        <authorList>
            <person name="Okada T."/>
            <person name="Watanabe K."/>
        </authorList>
    </citation>
    <scope>NUCLEOTIDE SEQUENCE [LARGE SCALE GENOMIC DNA]</scope>
</reference>
<sequence length="92" mass="10613">MGRGGDSSQRRHQTLKESLLVPQLGERSVAEDVKRVARKTSVHRKQGKLEYPWEGPYLVRRIVGPAAHELETLEGCRVLRSWKACHLRKYHV</sequence>
<dbReference type="Proteomes" id="UP001454036">
    <property type="component" value="Unassembled WGS sequence"/>
</dbReference>
<evidence type="ECO:0000313" key="2">
    <source>
        <dbReference type="Proteomes" id="UP001454036"/>
    </source>
</evidence>
<accession>A0AAV3PGP5</accession>
<keyword evidence="2" id="KW-1185">Reference proteome</keyword>
<evidence type="ECO:0000313" key="1">
    <source>
        <dbReference type="EMBL" id="GAA0150819.1"/>
    </source>
</evidence>
<dbReference type="EMBL" id="BAABME010001662">
    <property type="protein sequence ID" value="GAA0150819.1"/>
    <property type="molecule type" value="Genomic_DNA"/>
</dbReference>
<proteinExistence type="predicted"/>
<comment type="caution">
    <text evidence="1">The sequence shown here is derived from an EMBL/GenBank/DDBJ whole genome shotgun (WGS) entry which is preliminary data.</text>
</comment>